<name>A0ACB0DPQ6_RANTA</name>
<evidence type="ECO:0000313" key="1">
    <source>
        <dbReference type="EMBL" id="CAI9690208.1"/>
    </source>
</evidence>
<proteinExistence type="predicted"/>
<evidence type="ECO:0000313" key="2">
    <source>
        <dbReference type="Proteomes" id="UP001162501"/>
    </source>
</evidence>
<reference evidence="1" key="1">
    <citation type="submission" date="2023-05" db="EMBL/GenBank/DDBJ databases">
        <authorList>
            <consortium name="ELIXIR-Norway"/>
        </authorList>
    </citation>
    <scope>NUCLEOTIDE SEQUENCE</scope>
</reference>
<accession>A0ACB0DPQ6</accession>
<dbReference type="Proteomes" id="UP001162501">
    <property type="component" value="Chromosome 1"/>
</dbReference>
<sequence>MLRAQHPSFLPWAVSVATPRAAGPCVSELQDPQTFCGWGDLHFWPERLRGEPKAASNPRGPAGQGGSEQVGRGQRSPGCERLRLGPVLRASSLGLGQRRGECGAAKLLGLPPWPGKLQTRLGEVSGQQWDPERLPTLTVPSLREQRRDWVQRLVDDWPRGALLTAEPHGTFLGCVRVCSASGRPGVSLLESPALGLQSPPVLDPSTLPVLSVRQGLCRASPGTQASGRCLVSTPSQQPGGSRGSPVCTVAEFPGCWHGSNSICIRGDACSAPSVRPDTPHRCCGNRVPLRHAKPGTRPRGGGGGGLPRQPDSTSNGLASSEQGLQWGGVSRAWTVRTADALWSSRGTGLG</sequence>
<dbReference type="EMBL" id="OX596085">
    <property type="protein sequence ID" value="CAI9690208.1"/>
    <property type="molecule type" value="Genomic_DNA"/>
</dbReference>
<organism evidence="1 2">
    <name type="scientific">Rangifer tarandus platyrhynchus</name>
    <name type="common">Svalbard reindeer</name>
    <dbReference type="NCBI Taxonomy" id="3082113"/>
    <lineage>
        <taxon>Eukaryota</taxon>
        <taxon>Metazoa</taxon>
        <taxon>Chordata</taxon>
        <taxon>Craniata</taxon>
        <taxon>Vertebrata</taxon>
        <taxon>Euteleostomi</taxon>
        <taxon>Mammalia</taxon>
        <taxon>Eutheria</taxon>
        <taxon>Laurasiatheria</taxon>
        <taxon>Artiodactyla</taxon>
        <taxon>Ruminantia</taxon>
        <taxon>Pecora</taxon>
        <taxon>Cervidae</taxon>
        <taxon>Odocoileinae</taxon>
        <taxon>Rangifer</taxon>
    </lineage>
</organism>
<protein>
    <submittedName>
        <fullName evidence="1">Uncharacterized protein</fullName>
    </submittedName>
</protein>
<gene>
    <name evidence="1" type="ORF">MRATA1EN3_LOCUS1421</name>
</gene>